<dbReference type="PANTHER" id="PTHR36453">
    <property type="entry name" value="SECRETED PROTEIN-RELATED"/>
    <property type="match status" value="1"/>
</dbReference>
<keyword evidence="4" id="KW-1185">Reference proteome</keyword>
<comment type="caution">
    <text evidence="3">The sequence shown here is derived from an EMBL/GenBank/DDBJ whole genome shotgun (WGS) entry which is preliminary data.</text>
</comment>
<feature type="domain" description="Right handed beta helix" evidence="2">
    <location>
        <begin position="366"/>
        <end position="505"/>
    </location>
</feature>
<feature type="signal peptide" evidence="1">
    <location>
        <begin position="1"/>
        <end position="28"/>
    </location>
</feature>
<accession>A0ABU1AW78</accession>
<dbReference type="PANTHER" id="PTHR36453:SF1">
    <property type="entry name" value="RIGHT HANDED BETA HELIX DOMAIN-CONTAINING PROTEIN"/>
    <property type="match status" value="1"/>
</dbReference>
<evidence type="ECO:0000313" key="4">
    <source>
        <dbReference type="Proteomes" id="UP001225316"/>
    </source>
</evidence>
<evidence type="ECO:0000313" key="3">
    <source>
        <dbReference type="EMBL" id="MDQ8208406.1"/>
    </source>
</evidence>
<protein>
    <submittedName>
        <fullName evidence="3">Right-handed parallel beta-helix repeat-containing protein</fullName>
    </submittedName>
</protein>
<dbReference type="SUPFAM" id="SSF51126">
    <property type="entry name" value="Pectin lyase-like"/>
    <property type="match status" value="1"/>
</dbReference>
<dbReference type="SUPFAM" id="SSF50156">
    <property type="entry name" value="PDZ domain-like"/>
    <property type="match status" value="1"/>
</dbReference>
<dbReference type="InterPro" id="IPR006626">
    <property type="entry name" value="PbH1"/>
</dbReference>
<dbReference type="Proteomes" id="UP001225316">
    <property type="component" value="Unassembled WGS sequence"/>
</dbReference>
<dbReference type="InterPro" id="IPR012334">
    <property type="entry name" value="Pectin_lyas_fold"/>
</dbReference>
<dbReference type="SMART" id="SM00710">
    <property type="entry name" value="PbH1"/>
    <property type="match status" value="4"/>
</dbReference>
<dbReference type="Pfam" id="PF13229">
    <property type="entry name" value="Beta_helix"/>
    <property type="match status" value="1"/>
</dbReference>
<proteinExistence type="predicted"/>
<gene>
    <name evidence="3" type="ORF">QEH52_12860</name>
</gene>
<feature type="chain" id="PRO_5046903878" evidence="1">
    <location>
        <begin position="29"/>
        <end position="860"/>
    </location>
</feature>
<sequence length="860" mass="94798">MLIRLRKCRLTALLGTLAFSALPGNLLALDVFVAPEGSDAAAGTQSAPLATLSAARDLLRASGQLGEEACSVILTAGTYRLSEPFTLSPLDSGTEAYPVVYRAAEGAEVVLTGAQALQQDWEAWERGIYHTQLGHMPGIDQLIVNGRRQTLARYPNLGAGYVLATDQKHQGSKAGNAPYDGCTPDAWDASKAQEWADPTGAFMHGMHRGLWGSQHYRVLGKQASGELQYEGGWQNNRYQGAHLSYRMIENVFEELDAPGEWYHDTKHGWLYYMPAADVDMRTAAFEAVLQTKHLVNIYGDFQQPVAVMDIPNSGNGLKLTQVQTHVTMQPVQHIHFKGIQFKGTARTFMETKEPLLRSDWSIYRGGAVHLRGTEGIVIEGCTFEELGGNAVFVDGYNRGSIIRGNRFRDNGASDVNFVGSPAAVRDPAFSYRAPARPVDTIDTEIGPKSDEYPADCLVEDNLMTRCGRFEKQVAGVNLSMSSRITVRHNTISHTPRAAINVCDGTWGGHLIEWNDCFETVLETHDHGAFNGWGRDRIWHSAVPSGPTARDANGKPLISHYVEKYPESPRWDAYQTSILRNNRMHCEHGWDIDLDDGCTNYEIYNNLCLYGGLKTREGYHRIVTNNIIVGRLGYTCNVPYPKPTYDVFESNIIWSPKVYSSSNPGLWGGTRNYNFVHNPQATKTVPAVALQKETFDDAGSLYGNAEFVAPEAGNFQVQDSSPALKTGFKNFPMRGFGVISPELKQLAGSPPITLPARAASNTYRPKVAKKFMGGMAKALDTEAELTATGMHEKIGVLLVEVPNESVLAKYGFRSDDVVLLINQTATPGLNDFVRTMGRLNSGSHTAQVWRAQKLETFTFEK</sequence>
<reference evidence="3 4" key="1">
    <citation type="submission" date="2023-04" db="EMBL/GenBank/DDBJ databases">
        <title>A novel bacteria isolated from coastal sediment.</title>
        <authorList>
            <person name="Liu X.-J."/>
            <person name="Du Z.-J."/>
        </authorList>
    </citation>
    <scope>NUCLEOTIDE SEQUENCE [LARGE SCALE GENOMIC DNA]</scope>
    <source>
        <strain evidence="3 4">SDUM461003</strain>
    </source>
</reference>
<keyword evidence="1" id="KW-0732">Signal</keyword>
<dbReference type="Gene3D" id="2.30.42.10">
    <property type="match status" value="1"/>
</dbReference>
<dbReference type="InterPro" id="IPR036034">
    <property type="entry name" value="PDZ_sf"/>
</dbReference>
<name>A0ABU1AW78_9BACT</name>
<evidence type="ECO:0000259" key="2">
    <source>
        <dbReference type="Pfam" id="PF13229"/>
    </source>
</evidence>
<dbReference type="InterPro" id="IPR039448">
    <property type="entry name" value="Beta_helix"/>
</dbReference>
<dbReference type="Gene3D" id="2.160.20.10">
    <property type="entry name" value="Single-stranded right-handed beta-helix, Pectin lyase-like"/>
    <property type="match status" value="2"/>
</dbReference>
<organism evidence="3 4">
    <name type="scientific">Thalassobacterium maritimum</name>
    <dbReference type="NCBI Taxonomy" id="3041265"/>
    <lineage>
        <taxon>Bacteria</taxon>
        <taxon>Pseudomonadati</taxon>
        <taxon>Verrucomicrobiota</taxon>
        <taxon>Opitutia</taxon>
        <taxon>Puniceicoccales</taxon>
        <taxon>Coraliomargaritaceae</taxon>
        <taxon>Thalassobacterium</taxon>
    </lineage>
</organism>
<dbReference type="InterPro" id="IPR011050">
    <property type="entry name" value="Pectin_lyase_fold/virulence"/>
</dbReference>
<dbReference type="EMBL" id="JARXHW010000030">
    <property type="protein sequence ID" value="MDQ8208406.1"/>
    <property type="molecule type" value="Genomic_DNA"/>
</dbReference>
<evidence type="ECO:0000256" key="1">
    <source>
        <dbReference type="SAM" id="SignalP"/>
    </source>
</evidence>
<dbReference type="RefSeq" id="WP_308950979.1">
    <property type="nucleotide sequence ID" value="NZ_JARXHW010000030.1"/>
</dbReference>